<organism evidence="1 2">
    <name type="scientific">Cryptotermes secundus</name>
    <dbReference type="NCBI Taxonomy" id="105785"/>
    <lineage>
        <taxon>Eukaryota</taxon>
        <taxon>Metazoa</taxon>
        <taxon>Ecdysozoa</taxon>
        <taxon>Arthropoda</taxon>
        <taxon>Hexapoda</taxon>
        <taxon>Insecta</taxon>
        <taxon>Pterygota</taxon>
        <taxon>Neoptera</taxon>
        <taxon>Polyneoptera</taxon>
        <taxon>Dictyoptera</taxon>
        <taxon>Blattodea</taxon>
        <taxon>Blattoidea</taxon>
        <taxon>Termitoidae</taxon>
        <taxon>Kalotermitidae</taxon>
        <taxon>Cryptotermitinae</taxon>
        <taxon>Cryptotermes</taxon>
    </lineage>
</organism>
<comment type="caution">
    <text evidence="1">The sequence shown here is derived from an EMBL/GenBank/DDBJ whole genome shotgun (WGS) entry which is preliminary data.</text>
</comment>
<evidence type="ECO:0000313" key="2">
    <source>
        <dbReference type="Proteomes" id="UP000235965"/>
    </source>
</evidence>
<reference evidence="1 2" key="1">
    <citation type="submission" date="2017-12" db="EMBL/GenBank/DDBJ databases">
        <title>Hemimetabolous genomes reveal molecular basis of termite eusociality.</title>
        <authorList>
            <person name="Harrison M.C."/>
            <person name="Jongepier E."/>
            <person name="Robertson H.M."/>
            <person name="Arning N."/>
            <person name="Bitard-Feildel T."/>
            <person name="Chao H."/>
            <person name="Childers C.P."/>
            <person name="Dinh H."/>
            <person name="Doddapaneni H."/>
            <person name="Dugan S."/>
            <person name="Gowin J."/>
            <person name="Greiner C."/>
            <person name="Han Y."/>
            <person name="Hu H."/>
            <person name="Hughes D.S.T."/>
            <person name="Huylmans A.-K."/>
            <person name="Kemena C."/>
            <person name="Kremer L.P.M."/>
            <person name="Lee S.L."/>
            <person name="Lopez-Ezquerra A."/>
            <person name="Mallet L."/>
            <person name="Monroy-Kuhn J.M."/>
            <person name="Moser A."/>
            <person name="Murali S.C."/>
            <person name="Muzny D.M."/>
            <person name="Otani S."/>
            <person name="Piulachs M.-D."/>
            <person name="Poelchau M."/>
            <person name="Qu J."/>
            <person name="Schaub F."/>
            <person name="Wada-Katsumata A."/>
            <person name="Worley K.C."/>
            <person name="Xie Q."/>
            <person name="Ylla G."/>
            <person name="Poulsen M."/>
            <person name="Gibbs R.A."/>
            <person name="Schal C."/>
            <person name="Richards S."/>
            <person name="Belles X."/>
            <person name="Korb J."/>
            <person name="Bornberg-Bauer E."/>
        </authorList>
    </citation>
    <scope>NUCLEOTIDE SEQUENCE [LARGE SCALE GENOMIC DNA]</scope>
    <source>
        <tissue evidence="1">Whole body</tissue>
    </source>
</reference>
<sequence>MARTLERAKTHLYILDKRNIQPALKCFTGLSTLRRDSEMKASITRPELHMTHRQMIHHLNNVKVTVTSCDKHNIK</sequence>
<keyword evidence="2" id="KW-1185">Reference proteome</keyword>
<evidence type="ECO:0000313" key="1">
    <source>
        <dbReference type="EMBL" id="PNF28545.1"/>
    </source>
</evidence>
<protein>
    <submittedName>
        <fullName evidence="1">Uncharacterized protein</fullName>
    </submittedName>
</protein>
<name>A0A2J7QIY1_9NEOP</name>
<dbReference type="AlphaFoldDB" id="A0A2J7QIY1"/>
<dbReference type="InParanoid" id="A0A2J7QIY1"/>
<gene>
    <name evidence="1" type="ORF">B7P43_G14092</name>
</gene>
<proteinExistence type="predicted"/>
<dbReference type="EMBL" id="NEVH01013565">
    <property type="protein sequence ID" value="PNF28545.1"/>
    <property type="molecule type" value="Genomic_DNA"/>
</dbReference>
<accession>A0A2J7QIY1</accession>
<dbReference type="Proteomes" id="UP000235965">
    <property type="component" value="Unassembled WGS sequence"/>
</dbReference>